<evidence type="ECO:0000313" key="3">
    <source>
        <dbReference type="Proteomes" id="UP001454036"/>
    </source>
</evidence>
<feature type="region of interest" description="Disordered" evidence="1">
    <location>
        <begin position="50"/>
        <end position="97"/>
    </location>
</feature>
<feature type="compositionally biased region" description="Basic and acidic residues" evidence="1">
    <location>
        <begin position="11"/>
        <end position="20"/>
    </location>
</feature>
<dbReference type="Proteomes" id="UP001454036">
    <property type="component" value="Unassembled WGS sequence"/>
</dbReference>
<protein>
    <submittedName>
        <fullName evidence="2">Uncharacterized protein</fullName>
    </submittedName>
</protein>
<reference evidence="2 3" key="1">
    <citation type="submission" date="2024-01" db="EMBL/GenBank/DDBJ databases">
        <title>The complete chloroplast genome sequence of Lithospermum erythrorhizon: insights into the phylogenetic relationship among Boraginaceae species and the maternal lineages of purple gromwells.</title>
        <authorList>
            <person name="Okada T."/>
            <person name="Watanabe K."/>
        </authorList>
    </citation>
    <scope>NUCLEOTIDE SEQUENCE [LARGE SCALE GENOMIC DNA]</scope>
</reference>
<evidence type="ECO:0000313" key="2">
    <source>
        <dbReference type="EMBL" id="GAA0186934.1"/>
    </source>
</evidence>
<sequence length="97" mass="10860">MGNGSGQIRGGQKETQKRMEMVVEDLKDQLSPIKKEVFKISKLVTRIGEKLKIDMGLNSDEEDKGSDDTEDEDEDSHDVLGSDEDEDNDSEGSRQRS</sequence>
<gene>
    <name evidence="2" type="ORF">LIER_34222</name>
</gene>
<dbReference type="EMBL" id="BAABME010014183">
    <property type="protein sequence ID" value="GAA0186934.1"/>
    <property type="molecule type" value="Genomic_DNA"/>
</dbReference>
<organism evidence="2 3">
    <name type="scientific">Lithospermum erythrorhizon</name>
    <name type="common">Purple gromwell</name>
    <name type="synonym">Lithospermum officinale var. erythrorhizon</name>
    <dbReference type="NCBI Taxonomy" id="34254"/>
    <lineage>
        <taxon>Eukaryota</taxon>
        <taxon>Viridiplantae</taxon>
        <taxon>Streptophyta</taxon>
        <taxon>Embryophyta</taxon>
        <taxon>Tracheophyta</taxon>
        <taxon>Spermatophyta</taxon>
        <taxon>Magnoliopsida</taxon>
        <taxon>eudicotyledons</taxon>
        <taxon>Gunneridae</taxon>
        <taxon>Pentapetalae</taxon>
        <taxon>asterids</taxon>
        <taxon>lamiids</taxon>
        <taxon>Boraginales</taxon>
        <taxon>Boraginaceae</taxon>
        <taxon>Boraginoideae</taxon>
        <taxon>Lithospermeae</taxon>
        <taxon>Lithospermum</taxon>
    </lineage>
</organism>
<dbReference type="AlphaFoldDB" id="A0AAV3S2F6"/>
<name>A0AAV3S2F6_LITER</name>
<comment type="caution">
    <text evidence="2">The sequence shown here is derived from an EMBL/GenBank/DDBJ whole genome shotgun (WGS) entry which is preliminary data.</text>
</comment>
<accession>A0AAV3S2F6</accession>
<proteinExistence type="predicted"/>
<feature type="compositionally biased region" description="Acidic residues" evidence="1">
    <location>
        <begin position="59"/>
        <end position="90"/>
    </location>
</feature>
<keyword evidence="3" id="KW-1185">Reference proteome</keyword>
<evidence type="ECO:0000256" key="1">
    <source>
        <dbReference type="SAM" id="MobiDB-lite"/>
    </source>
</evidence>
<feature type="region of interest" description="Disordered" evidence="1">
    <location>
        <begin position="1"/>
        <end position="20"/>
    </location>
</feature>